<dbReference type="STRING" id="1221996.QY95_00740"/>
<organism evidence="4 5">
    <name type="scientific">Bacillus thermotolerans</name>
    <name type="common">Quasibacillus thermotolerans</name>
    <dbReference type="NCBI Taxonomy" id="1221996"/>
    <lineage>
        <taxon>Bacteria</taxon>
        <taxon>Bacillati</taxon>
        <taxon>Bacillota</taxon>
        <taxon>Bacilli</taxon>
        <taxon>Bacillales</taxon>
        <taxon>Bacillaceae</taxon>
        <taxon>Bacillus</taxon>
    </lineage>
</organism>
<gene>
    <name evidence="4" type="ORF">QY95_00740</name>
</gene>
<keyword evidence="5" id="KW-1185">Reference proteome</keyword>
<evidence type="ECO:0000313" key="5">
    <source>
        <dbReference type="Proteomes" id="UP000031563"/>
    </source>
</evidence>
<proteinExistence type="predicted"/>
<feature type="region of interest" description="Disordered" evidence="1">
    <location>
        <begin position="364"/>
        <end position="392"/>
    </location>
</feature>
<accession>A0A0F5I0R4</accession>
<evidence type="ECO:0000259" key="2">
    <source>
        <dbReference type="Pfam" id="PF13349"/>
    </source>
</evidence>
<dbReference type="Pfam" id="PF22746">
    <property type="entry name" value="SHOCT-like_DUF2089-C"/>
    <property type="match status" value="1"/>
</dbReference>
<evidence type="ECO:0000259" key="3">
    <source>
        <dbReference type="Pfam" id="PF22746"/>
    </source>
</evidence>
<dbReference type="Pfam" id="PF13349">
    <property type="entry name" value="DUF4097"/>
    <property type="match status" value="1"/>
</dbReference>
<sequence>MNEEKKRILEMVESGLISANEALTLLEALEKEPGQNARKERRENLLDELIGLAQRFSSSGQKQSREFKSNAYQSRDKVFQFVQSAMQRVRDIEFPLGKTVEISHVFEEKDFVPRRIKVEEANGNFTIKPWKEKGVRAECHVKLYGADDEDEAREAFIKNSVFYARDEKLSFSVGLKLMKVDTVLYVPEEALHEAAIKLFNGSFSMHDMDVYSLEVKTANGKIEIKRSKVTEFEGETGNGQIHIIDCEGQKAEASSFNGAVHVVGAIGYTDIKSFNGNVLCDVKAGGAHTVKAQAVTGNIEIYVPKDTSMKGVLRTNLGYFQLPEEGMRKVEEKEEMVQKMVRFESEVQALDNIVIEAETKTGSVSVQEITLPATDDKEPNGTDSPSSTADGE</sequence>
<accession>A0A0F5I7B0</accession>
<feature type="domain" description="DUF4097" evidence="2">
    <location>
        <begin position="177"/>
        <end position="339"/>
    </location>
</feature>
<comment type="caution">
    <text evidence="4">The sequence shown here is derived from an EMBL/GenBank/DDBJ whole genome shotgun (WGS) entry which is preliminary data.</text>
</comment>
<feature type="compositionally biased region" description="Polar residues" evidence="1">
    <location>
        <begin position="381"/>
        <end position="392"/>
    </location>
</feature>
<protein>
    <recommendedName>
        <fullName evidence="6">DUF4097 domain-containing protein</fullName>
    </recommendedName>
</protein>
<dbReference type="EMBL" id="JWIR02000022">
    <property type="protein sequence ID" value="KKB41421.1"/>
    <property type="molecule type" value="Genomic_DNA"/>
</dbReference>
<name>A0A0F5I0R4_BACTR</name>
<dbReference type="Proteomes" id="UP000031563">
    <property type="component" value="Unassembled WGS sequence"/>
</dbReference>
<evidence type="ECO:0008006" key="6">
    <source>
        <dbReference type="Google" id="ProtNLM"/>
    </source>
</evidence>
<reference evidence="4" key="1">
    <citation type="submission" date="2015-02" db="EMBL/GenBank/DDBJ databases">
        <title>Genome Assembly of Bacillaceae bacterium MTCC 8252.</title>
        <authorList>
            <person name="Verma A."/>
            <person name="Khatri I."/>
            <person name="Mual P."/>
            <person name="Subramanian S."/>
            <person name="Krishnamurthi S."/>
        </authorList>
    </citation>
    <scope>NUCLEOTIDE SEQUENCE [LARGE SCALE GENOMIC DNA]</scope>
    <source>
        <strain evidence="4">MTCC 8252</strain>
    </source>
</reference>
<evidence type="ECO:0000256" key="1">
    <source>
        <dbReference type="SAM" id="MobiDB-lite"/>
    </source>
</evidence>
<feature type="domain" description="YvlB/LiaX N-terminal" evidence="3">
    <location>
        <begin position="3"/>
        <end position="33"/>
    </location>
</feature>
<dbReference type="RefSeq" id="WP_039230832.1">
    <property type="nucleotide sequence ID" value="NZ_JWIQ02000010.1"/>
</dbReference>
<evidence type="ECO:0000313" key="4">
    <source>
        <dbReference type="EMBL" id="KKB41421.1"/>
    </source>
</evidence>
<dbReference type="InterPro" id="IPR025164">
    <property type="entry name" value="Toastrack_DUF4097"/>
</dbReference>
<dbReference type="InterPro" id="IPR053959">
    <property type="entry name" value="YvlB/LiaX_N"/>
</dbReference>
<dbReference type="AlphaFoldDB" id="A0A0F5I0R4"/>